<evidence type="ECO:0000256" key="4">
    <source>
        <dbReference type="ARBA" id="ARBA00023136"/>
    </source>
</evidence>
<dbReference type="PANTHER" id="PTHR11453">
    <property type="entry name" value="ANION EXCHANGE PROTEIN"/>
    <property type="match status" value="1"/>
</dbReference>
<evidence type="ECO:0000259" key="7">
    <source>
        <dbReference type="Pfam" id="PF00955"/>
    </source>
</evidence>
<evidence type="ECO:0000256" key="3">
    <source>
        <dbReference type="ARBA" id="ARBA00022989"/>
    </source>
</evidence>
<feature type="domain" description="Bicarbonate transporter-like transmembrane" evidence="7">
    <location>
        <begin position="235"/>
        <end position="537"/>
    </location>
</feature>
<dbReference type="PANTHER" id="PTHR11453:SF82">
    <property type="entry name" value="BORON TRANSPORTER 1"/>
    <property type="match status" value="1"/>
</dbReference>
<dbReference type="GO" id="GO:0006820">
    <property type="term" value="P:monoatomic anion transport"/>
    <property type="evidence" value="ECO:0007669"/>
    <property type="project" value="InterPro"/>
</dbReference>
<reference evidence="8 9" key="1">
    <citation type="submission" date="2016-01" db="EMBL/GenBank/DDBJ databases">
        <title>Genome sequence of the yeast Holleya sinecauda.</title>
        <authorList>
            <person name="Dietrich F.S."/>
        </authorList>
    </citation>
    <scope>NUCLEOTIDE SEQUENCE [LARGE SCALE GENOMIC DNA]</scope>
    <source>
        <strain evidence="8 9">ATCC 58844</strain>
    </source>
</reference>
<evidence type="ECO:0000313" key="8">
    <source>
        <dbReference type="EMBL" id="AMD19536.1"/>
    </source>
</evidence>
<dbReference type="InterPro" id="IPR003020">
    <property type="entry name" value="HCO3_transpt_euk"/>
</dbReference>
<keyword evidence="2 6" id="KW-0812">Transmembrane</keyword>
<feature type="transmembrane region" description="Helical" evidence="6">
    <location>
        <begin position="316"/>
        <end position="333"/>
    </location>
</feature>
<accession>A0A109UVW9</accession>
<keyword evidence="3 6" id="KW-1133">Transmembrane helix</keyword>
<dbReference type="GeneID" id="28722739"/>
<dbReference type="InterPro" id="IPR011531">
    <property type="entry name" value="HCO3_transpt-like_TM_dom"/>
</dbReference>
<dbReference type="GO" id="GO:0000324">
    <property type="term" value="C:fungal-type vacuole"/>
    <property type="evidence" value="ECO:0007669"/>
    <property type="project" value="TreeGrafter"/>
</dbReference>
<dbReference type="GO" id="GO:0050801">
    <property type="term" value="P:monoatomic ion homeostasis"/>
    <property type="evidence" value="ECO:0007669"/>
    <property type="project" value="TreeGrafter"/>
</dbReference>
<dbReference type="GO" id="GO:0080139">
    <property type="term" value="F:borate efflux transmembrane transporter activity"/>
    <property type="evidence" value="ECO:0007669"/>
    <property type="project" value="TreeGrafter"/>
</dbReference>
<dbReference type="GO" id="GO:0005452">
    <property type="term" value="F:solute:inorganic anion antiporter activity"/>
    <property type="evidence" value="ECO:0007669"/>
    <property type="project" value="InterPro"/>
</dbReference>
<evidence type="ECO:0000256" key="1">
    <source>
        <dbReference type="ARBA" id="ARBA00004141"/>
    </source>
</evidence>
<feature type="transmembrane region" description="Helical" evidence="6">
    <location>
        <begin position="182"/>
        <end position="204"/>
    </location>
</feature>
<evidence type="ECO:0000256" key="2">
    <source>
        <dbReference type="ARBA" id="ARBA00022692"/>
    </source>
</evidence>
<protein>
    <submittedName>
        <fullName evidence="8">HCL615Wp</fullName>
    </submittedName>
</protein>
<feature type="domain" description="Bicarbonate transporter-like transmembrane" evidence="7">
    <location>
        <begin position="49"/>
        <end position="217"/>
    </location>
</feature>
<feature type="region of interest" description="Disordered" evidence="5">
    <location>
        <begin position="18"/>
        <end position="43"/>
    </location>
</feature>
<dbReference type="OrthoDB" id="1735926at2759"/>
<dbReference type="RefSeq" id="XP_017986532.1">
    <property type="nucleotide sequence ID" value="XM_018131580.1"/>
</dbReference>
<dbReference type="AlphaFoldDB" id="A0A109UVW9"/>
<keyword evidence="4 6" id="KW-0472">Membrane</keyword>
<name>A0A109UVW9_9SACH</name>
<dbReference type="Proteomes" id="UP000243052">
    <property type="component" value="Chromosome iii"/>
</dbReference>
<evidence type="ECO:0000256" key="5">
    <source>
        <dbReference type="SAM" id="MobiDB-lite"/>
    </source>
</evidence>
<proteinExistence type="predicted"/>
<feature type="transmembrane region" description="Helical" evidence="6">
    <location>
        <begin position="120"/>
        <end position="142"/>
    </location>
</feature>
<evidence type="ECO:0000256" key="6">
    <source>
        <dbReference type="SAM" id="Phobius"/>
    </source>
</evidence>
<feature type="transmembrane region" description="Helical" evidence="6">
    <location>
        <begin position="263"/>
        <end position="282"/>
    </location>
</feature>
<dbReference type="STRING" id="45286.A0A109UVW9"/>
<comment type="subcellular location">
    <subcellularLocation>
        <location evidence="1">Membrane</location>
        <topology evidence="1">Multi-pass membrane protein</topology>
    </subcellularLocation>
</comment>
<feature type="transmembrane region" description="Helical" evidence="6">
    <location>
        <begin position="354"/>
        <end position="376"/>
    </location>
</feature>
<dbReference type="EMBL" id="CP014243">
    <property type="protein sequence ID" value="AMD19536.1"/>
    <property type="molecule type" value="Genomic_DNA"/>
</dbReference>
<sequence length="552" mass="61781">MMEDASSDIRHREQLDLESFHLKAPPDPDKDDDSVHTATTEKKGRFPPLFSGIKHDIIDFLPQYVSDWKDAWNYRVIPSVVETYLNNLLPAIAFAQDMFDHTDNAFGVNEVLLSSGMAGVVFGVIGGQPLCIVGVTGPIAIFNYTVYDIIKPLGINYFGFMFWVCIWAMILHVILAITNMMCLLQFVTEFPCDVFGFFINVVYIQKGIDILTKQFTHEGEVDTASGFASIAVALLMTAFGVGGKLFNITPLFTHKLRTIISDYSTAASVVFWSGFTHFGGYLNDVKFRKLEISKAFDVTSITRSGWFAYHSIPVKYVFLALPFGLILTILFYFDHNVSSLMAQRRRYNLKKASTFHYDFLLLSFTTGVSGILGIPAPNGLIPQAPLHTESLLVRDSEGNIIRCVEQRFTNTVQGLMMLGTMTRPLLQCLGQIPQAVLSALFLTMGITGLHGNAIIKRVIWLVTDRKMRDKHDRLNTVPTKPLLIFTTIGVISGLIEFALTLSKAAIAFPVVLLITVLMSMSFKRWFKHDHLAILDGQVGEPHTMKNLQRVNL</sequence>
<feature type="transmembrane region" description="Helical" evidence="6">
    <location>
        <begin position="154"/>
        <end position="175"/>
    </location>
</feature>
<dbReference type="Gene3D" id="1.10.287.570">
    <property type="entry name" value="Helical hairpin bin"/>
    <property type="match status" value="1"/>
</dbReference>
<feature type="transmembrane region" description="Helical" evidence="6">
    <location>
        <begin position="481"/>
        <end position="499"/>
    </location>
</feature>
<keyword evidence="9" id="KW-1185">Reference proteome</keyword>
<organism evidence="8 9">
    <name type="scientific">Eremothecium sinecaudum</name>
    <dbReference type="NCBI Taxonomy" id="45286"/>
    <lineage>
        <taxon>Eukaryota</taxon>
        <taxon>Fungi</taxon>
        <taxon>Dikarya</taxon>
        <taxon>Ascomycota</taxon>
        <taxon>Saccharomycotina</taxon>
        <taxon>Saccharomycetes</taxon>
        <taxon>Saccharomycetales</taxon>
        <taxon>Saccharomycetaceae</taxon>
        <taxon>Eremothecium</taxon>
    </lineage>
</organism>
<feature type="transmembrane region" description="Helical" evidence="6">
    <location>
        <begin position="435"/>
        <end position="460"/>
    </location>
</feature>
<gene>
    <name evidence="8" type="ORF">AW171_hschr31374</name>
</gene>
<feature type="transmembrane region" description="Helical" evidence="6">
    <location>
        <begin position="505"/>
        <end position="522"/>
    </location>
</feature>
<feature type="transmembrane region" description="Helical" evidence="6">
    <location>
        <begin position="224"/>
        <end position="242"/>
    </location>
</feature>
<dbReference type="Pfam" id="PF00955">
    <property type="entry name" value="HCO3_cotransp"/>
    <property type="match status" value="2"/>
</dbReference>
<evidence type="ECO:0000313" key="9">
    <source>
        <dbReference type="Proteomes" id="UP000243052"/>
    </source>
</evidence>
<dbReference type="GO" id="GO:0005886">
    <property type="term" value="C:plasma membrane"/>
    <property type="evidence" value="ECO:0007669"/>
    <property type="project" value="TreeGrafter"/>
</dbReference>